<evidence type="ECO:0000313" key="2">
    <source>
        <dbReference type="EMBL" id="SVC89166.1"/>
    </source>
</evidence>
<accession>A0A382QUM9</accession>
<gene>
    <name evidence="2" type="ORF">METZ01_LOCUS342020</name>
</gene>
<dbReference type="SUPFAM" id="SSF46548">
    <property type="entry name" value="alpha-helical ferredoxin"/>
    <property type="match status" value="1"/>
</dbReference>
<dbReference type="PANTHER" id="PTHR32479">
    <property type="entry name" value="GLYCOLATE OXIDASE IRON-SULFUR SUBUNIT"/>
    <property type="match status" value="1"/>
</dbReference>
<dbReference type="InterPro" id="IPR017896">
    <property type="entry name" value="4Fe4S_Fe-S-bd"/>
</dbReference>
<dbReference type="PROSITE" id="PS51379">
    <property type="entry name" value="4FE4S_FER_2"/>
    <property type="match status" value="1"/>
</dbReference>
<dbReference type="InterPro" id="IPR009051">
    <property type="entry name" value="Helical_ferredxn"/>
</dbReference>
<dbReference type="Pfam" id="PF13183">
    <property type="entry name" value="Fer4_8"/>
    <property type="match status" value="1"/>
</dbReference>
<feature type="domain" description="4Fe-4S ferredoxin-type" evidence="1">
    <location>
        <begin position="14"/>
        <end position="45"/>
    </location>
</feature>
<organism evidence="2">
    <name type="scientific">marine metagenome</name>
    <dbReference type="NCBI Taxonomy" id="408172"/>
    <lineage>
        <taxon>unclassified sequences</taxon>
        <taxon>metagenomes</taxon>
        <taxon>ecological metagenomes</taxon>
    </lineage>
</organism>
<sequence length="53" mass="5752">MQHSIKSEKIGPMGGLMAEAVQSCVHCGFCLPACPTYKVMGQEMDTPRGRIIL</sequence>
<feature type="non-terminal residue" evidence="2">
    <location>
        <position position="53"/>
    </location>
</feature>
<dbReference type="PROSITE" id="PS00198">
    <property type="entry name" value="4FE4S_FER_1"/>
    <property type="match status" value="1"/>
</dbReference>
<dbReference type="InterPro" id="IPR017900">
    <property type="entry name" value="4Fe4S_Fe_S_CS"/>
</dbReference>
<dbReference type="PANTHER" id="PTHR32479:SF17">
    <property type="entry name" value="GLYCOLATE OXIDASE IRON-SULFUR SUBUNIT"/>
    <property type="match status" value="1"/>
</dbReference>
<dbReference type="GO" id="GO:0051536">
    <property type="term" value="F:iron-sulfur cluster binding"/>
    <property type="evidence" value="ECO:0007669"/>
    <property type="project" value="InterPro"/>
</dbReference>
<dbReference type="Gene3D" id="1.10.1060.10">
    <property type="entry name" value="Alpha-helical ferredoxin"/>
    <property type="match status" value="1"/>
</dbReference>
<reference evidence="2" key="1">
    <citation type="submission" date="2018-05" db="EMBL/GenBank/DDBJ databases">
        <authorList>
            <person name="Lanie J.A."/>
            <person name="Ng W.-L."/>
            <person name="Kazmierczak K.M."/>
            <person name="Andrzejewski T.M."/>
            <person name="Davidsen T.M."/>
            <person name="Wayne K.J."/>
            <person name="Tettelin H."/>
            <person name="Glass J.I."/>
            <person name="Rusch D."/>
            <person name="Podicherti R."/>
            <person name="Tsui H.-C.T."/>
            <person name="Winkler M.E."/>
        </authorList>
    </citation>
    <scope>NUCLEOTIDE SEQUENCE</scope>
</reference>
<protein>
    <recommendedName>
        <fullName evidence="1">4Fe-4S ferredoxin-type domain-containing protein</fullName>
    </recommendedName>
</protein>
<dbReference type="EMBL" id="UINC01117025">
    <property type="protein sequence ID" value="SVC89166.1"/>
    <property type="molecule type" value="Genomic_DNA"/>
</dbReference>
<dbReference type="AlphaFoldDB" id="A0A382QUM9"/>
<proteinExistence type="predicted"/>
<evidence type="ECO:0000259" key="1">
    <source>
        <dbReference type="PROSITE" id="PS51379"/>
    </source>
</evidence>
<name>A0A382QUM9_9ZZZZ</name>